<dbReference type="EMBL" id="GBRH01182451">
    <property type="protein sequence ID" value="JAE15445.1"/>
    <property type="molecule type" value="Transcribed_RNA"/>
</dbReference>
<name>A0A0A9FRI5_ARUDO</name>
<reference evidence="1" key="1">
    <citation type="submission" date="2014-09" db="EMBL/GenBank/DDBJ databases">
        <authorList>
            <person name="Magalhaes I.L.F."/>
            <person name="Oliveira U."/>
            <person name="Santos F.R."/>
            <person name="Vidigal T.H.D.A."/>
            <person name="Brescovit A.D."/>
            <person name="Santos A.J."/>
        </authorList>
    </citation>
    <scope>NUCLEOTIDE SEQUENCE</scope>
    <source>
        <tissue evidence="1">Shoot tissue taken approximately 20 cm above the soil surface</tissue>
    </source>
</reference>
<accession>A0A0A9FRI5</accession>
<proteinExistence type="predicted"/>
<evidence type="ECO:0000313" key="1">
    <source>
        <dbReference type="EMBL" id="JAE15445.1"/>
    </source>
</evidence>
<protein>
    <submittedName>
        <fullName evidence="1">Uncharacterized protein</fullName>
    </submittedName>
</protein>
<reference evidence="1" key="2">
    <citation type="journal article" date="2015" name="Data Brief">
        <title>Shoot transcriptome of the giant reed, Arundo donax.</title>
        <authorList>
            <person name="Barrero R.A."/>
            <person name="Guerrero F.D."/>
            <person name="Moolhuijzen P."/>
            <person name="Goolsby J.A."/>
            <person name="Tidwell J."/>
            <person name="Bellgard S.E."/>
            <person name="Bellgard M.I."/>
        </authorList>
    </citation>
    <scope>NUCLEOTIDE SEQUENCE</scope>
    <source>
        <tissue evidence="1">Shoot tissue taken approximately 20 cm above the soil surface</tissue>
    </source>
</reference>
<dbReference type="AlphaFoldDB" id="A0A0A9FRI5"/>
<sequence>MSAMSVFGICSNNNGSSLFVTTVHACKQPTYQMISMVLSRKDGFTTYPNACPLHVNALATLIGISDLQPLNCAIP</sequence>
<organism evidence="1">
    <name type="scientific">Arundo donax</name>
    <name type="common">Giant reed</name>
    <name type="synonym">Donax arundinaceus</name>
    <dbReference type="NCBI Taxonomy" id="35708"/>
    <lineage>
        <taxon>Eukaryota</taxon>
        <taxon>Viridiplantae</taxon>
        <taxon>Streptophyta</taxon>
        <taxon>Embryophyta</taxon>
        <taxon>Tracheophyta</taxon>
        <taxon>Spermatophyta</taxon>
        <taxon>Magnoliopsida</taxon>
        <taxon>Liliopsida</taxon>
        <taxon>Poales</taxon>
        <taxon>Poaceae</taxon>
        <taxon>PACMAD clade</taxon>
        <taxon>Arundinoideae</taxon>
        <taxon>Arundineae</taxon>
        <taxon>Arundo</taxon>
    </lineage>
</organism>